<dbReference type="EMBL" id="CP058909">
    <property type="protein sequence ID" value="QLH85033.1"/>
    <property type="molecule type" value="Genomic_DNA"/>
</dbReference>
<dbReference type="Proteomes" id="UP000509346">
    <property type="component" value="Chromosome"/>
</dbReference>
<feature type="region of interest" description="Disordered" evidence="1">
    <location>
        <begin position="1"/>
        <end position="22"/>
    </location>
</feature>
<proteinExistence type="predicted"/>
<dbReference type="AlphaFoldDB" id="A0A7D5TES5"/>
<dbReference type="KEGG" id="hpel:HZS54_17640"/>
<keyword evidence="3" id="KW-1185">Reference proteome</keyword>
<protein>
    <submittedName>
        <fullName evidence="2">Uncharacterized protein</fullName>
    </submittedName>
</protein>
<gene>
    <name evidence="2" type="ORF">HZS54_17640</name>
</gene>
<sequence length="66" mass="7610">MTRGGDSGNKETMKATVSAPDVETLDDRVTDLRERMEEWSLQWRNIQPDEERLLADDQSRLSETEA</sequence>
<accession>A0A7D5TES5</accession>
<evidence type="ECO:0000313" key="3">
    <source>
        <dbReference type="Proteomes" id="UP000509346"/>
    </source>
</evidence>
<evidence type="ECO:0000256" key="1">
    <source>
        <dbReference type="SAM" id="MobiDB-lite"/>
    </source>
</evidence>
<organism evidence="2 3">
    <name type="scientific">Halosimplex pelagicum</name>
    <dbReference type="NCBI Taxonomy" id="869886"/>
    <lineage>
        <taxon>Archaea</taxon>
        <taxon>Methanobacteriati</taxon>
        <taxon>Methanobacteriota</taxon>
        <taxon>Stenosarchaea group</taxon>
        <taxon>Halobacteria</taxon>
        <taxon>Halobacteriales</taxon>
        <taxon>Haloarculaceae</taxon>
        <taxon>Halosimplex</taxon>
    </lineage>
</organism>
<reference evidence="2 3" key="1">
    <citation type="submission" date="2020-07" db="EMBL/GenBank/DDBJ databases">
        <title>Halosimplex litoreum sp. nov. and Halosimplex rubrum sp. nov., isolated from different salt environments.</title>
        <authorList>
            <person name="Cui H."/>
        </authorList>
    </citation>
    <scope>NUCLEOTIDE SEQUENCE [LARGE SCALE GENOMIC DNA]</scope>
    <source>
        <strain evidence="2 3">R2</strain>
    </source>
</reference>
<evidence type="ECO:0000313" key="2">
    <source>
        <dbReference type="EMBL" id="QLH85033.1"/>
    </source>
</evidence>
<dbReference type="OrthoDB" id="267168at2157"/>
<name>A0A7D5TES5_9EURY</name>